<dbReference type="RefSeq" id="WP_013626818.1">
    <property type="nucleotide sequence ID" value="NC_015174.1"/>
</dbReference>
<dbReference type="Pfam" id="PF03372">
    <property type="entry name" value="Exo_endo_phos"/>
    <property type="match status" value="1"/>
</dbReference>
<keyword evidence="2" id="KW-1133">Transmembrane helix</keyword>
<protein>
    <submittedName>
        <fullName evidence="4">Endonuclease/exonuclease/phosphatase</fullName>
    </submittedName>
</protein>
<keyword evidence="4" id="KW-0378">Hydrolase</keyword>
<evidence type="ECO:0000259" key="3">
    <source>
        <dbReference type="Pfam" id="PF03372"/>
    </source>
</evidence>
<gene>
    <name evidence="4" type="ordered locus">Plabr_0447</name>
</gene>
<feature type="transmembrane region" description="Helical" evidence="2">
    <location>
        <begin position="7"/>
        <end position="27"/>
    </location>
</feature>
<dbReference type="InterPro" id="IPR036691">
    <property type="entry name" value="Endo/exonu/phosph_ase_sf"/>
</dbReference>
<feature type="domain" description="Endonuclease/exonuclease/phosphatase" evidence="3">
    <location>
        <begin position="110"/>
        <end position="321"/>
    </location>
</feature>
<keyword evidence="2" id="KW-0812">Transmembrane</keyword>
<feature type="transmembrane region" description="Helical" evidence="2">
    <location>
        <begin position="39"/>
        <end position="58"/>
    </location>
</feature>
<dbReference type="KEGG" id="pbs:Plabr_0447"/>
<dbReference type="AlphaFoldDB" id="F0SS63"/>
<keyword evidence="4" id="KW-0255">Endonuclease</keyword>
<dbReference type="Gene3D" id="3.60.10.10">
    <property type="entry name" value="Endonuclease/exonuclease/phosphatase"/>
    <property type="match status" value="1"/>
</dbReference>
<dbReference type="InterPro" id="IPR005135">
    <property type="entry name" value="Endo/exonuclease/phosphatase"/>
</dbReference>
<dbReference type="GO" id="GO:0004519">
    <property type="term" value="F:endonuclease activity"/>
    <property type="evidence" value="ECO:0007669"/>
    <property type="project" value="UniProtKB-KW"/>
</dbReference>
<dbReference type="SUPFAM" id="SSF56219">
    <property type="entry name" value="DNase I-like"/>
    <property type="match status" value="1"/>
</dbReference>
<feature type="transmembrane region" description="Helical" evidence="2">
    <location>
        <begin position="65"/>
        <end position="84"/>
    </location>
</feature>
<feature type="region of interest" description="Disordered" evidence="1">
    <location>
        <begin position="335"/>
        <end position="367"/>
    </location>
</feature>
<reference evidence="5" key="1">
    <citation type="submission" date="2011-02" db="EMBL/GenBank/DDBJ databases">
        <title>The complete genome of Planctomyces brasiliensis DSM 5305.</title>
        <authorList>
            <person name="Lucas S."/>
            <person name="Copeland A."/>
            <person name="Lapidus A."/>
            <person name="Bruce D."/>
            <person name="Goodwin L."/>
            <person name="Pitluck S."/>
            <person name="Kyrpides N."/>
            <person name="Mavromatis K."/>
            <person name="Pagani I."/>
            <person name="Ivanova N."/>
            <person name="Ovchinnikova G."/>
            <person name="Lu M."/>
            <person name="Detter J.C."/>
            <person name="Han C."/>
            <person name="Land M."/>
            <person name="Hauser L."/>
            <person name="Markowitz V."/>
            <person name="Cheng J.-F."/>
            <person name="Hugenholtz P."/>
            <person name="Woyke T."/>
            <person name="Wu D."/>
            <person name="Tindall B."/>
            <person name="Pomrenke H.G."/>
            <person name="Brambilla E."/>
            <person name="Klenk H.-P."/>
            <person name="Eisen J.A."/>
        </authorList>
    </citation>
    <scope>NUCLEOTIDE SEQUENCE [LARGE SCALE GENOMIC DNA]</scope>
    <source>
        <strain evidence="5">ATCC 49424 / DSM 5305 / JCM 21570 / NBRC 103401 / IFAM 1448</strain>
    </source>
</reference>
<dbReference type="OrthoDB" id="9796594at2"/>
<keyword evidence="4" id="KW-0540">Nuclease</keyword>
<keyword evidence="5" id="KW-1185">Reference proteome</keyword>
<dbReference type="EMBL" id="CP002546">
    <property type="protein sequence ID" value="ADY58074.1"/>
    <property type="molecule type" value="Genomic_DNA"/>
</dbReference>
<accession>F0SS63</accession>
<proteinExistence type="predicted"/>
<organism evidence="4 5">
    <name type="scientific">Rubinisphaera brasiliensis (strain ATCC 49424 / DSM 5305 / JCM 21570 / IAM 15109 / NBRC 103401 / IFAM 1448)</name>
    <name type="common">Planctomyces brasiliensis</name>
    <dbReference type="NCBI Taxonomy" id="756272"/>
    <lineage>
        <taxon>Bacteria</taxon>
        <taxon>Pseudomonadati</taxon>
        <taxon>Planctomycetota</taxon>
        <taxon>Planctomycetia</taxon>
        <taxon>Planctomycetales</taxon>
        <taxon>Planctomycetaceae</taxon>
        <taxon>Rubinisphaera</taxon>
    </lineage>
</organism>
<dbReference type="HOGENOM" id="CLU_052333_0_0_0"/>
<keyword evidence="2" id="KW-0472">Membrane</keyword>
<dbReference type="Proteomes" id="UP000006860">
    <property type="component" value="Chromosome"/>
</dbReference>
<feature type="compositionally biased region" description="Acidic residues" evidence="1">
    <location>
        <begin position="337"/>
        <end position="358"/>
    </location>
</feature>
<dbReference type="eggNOG" id="COG3021">
    <property type="taxonomic scope" value="Bacteria"/>
</dbReference>
<name>F0SS63_RUBBR</name>
<evidence type="ECO:0000256" key="2">
    <source>
        <dbReference type="SAM" id="Phobius"/>
    </source>
</evidence>
<sequence>MPITLTIARIFTAFLTLTAVLPLFPVGTWWIRLGDFPRLQLAVLTLIPLACLLLIGFLQQFSTEVYALIGLCCVLIAWQGSHFLPYSPAYGYEIKTRSESDPRGLQVAVANLKFDNPDKPACLEVLRNFQTDLLLLIEVNQEWDDLLVDLHEDYPHRESVVMEEGLGLALYSKRPFKKTEVRYLITETRPSIFAEVELDNGEVLHFVGLHPAPPGLYDEKNGNRHDSRLRDGELMLVAEEVADEPNYSWLVTGDFNDVAWSHTTRLFKRLSGLKDPRVGRKLLTTYHSEYPPLRYPIDHVFLTENARLGLLERRYLPGSDHFGVVVDFALVARPDLEPEPEGNDEEQADEMVEEGLEDAAERGIEAK</sequence>
<evidence type="ECO:0000313" key="5">
    <source>
        <dbReference type="Proteomes" id="UP000006860"/>
    </source>
</evidence>
<evidence type="ECO:0000313" key="4">
    <source>
        <dbReference type="EMBL" id="ADY58074.1"/>
    </source>
</evidence>
<dbReference type="STRING" id="756272.Plabr_0447"/>
<evidence type="ECO:0000256" key="1">
    <source>
        <dbReference type="SAM" id="MobiDB-lite"/>
    </source>
</evidence>